<gene>
    <name evidence="6" type="ORF">OKIOD_LOCUS5921</name>
</gene>
<evidence type="ECO:0000256" key="2">
    <source>
        <dbReference type="ARBA" id="ARBA00022525"/>
    </source>
</evidence>
<keyword evidence="5" id="KW-1015">Disulfide bond</keyword>
<accession>A0ABN7S9K4</accession>
<dbReference type="Proteomes" id="UP001158576">
    <property type="component" value="Chromosome XSR"/>
</dbReference>
<keyword evidence="2" id="KW-0964">Secreted</keyword>
<dbReference type="InterPro" id="IPR036383">
    <property type="entry name" value="TSP1_rpt_sf"/>
</dbReference>
<proteinExistence type="predicted"/>
<dbReference type="PANTHER" id="PTHR22906:SF43">
    <property type="entry name" value="PROPERDIN"/>
    <property type="match status" value="1"/>
</dbReference>
<dbReference type="InterPro" id="IPR000884">
    <property type="entry name" value="TSP1_rpt"/>
</dbReference>
<comment type="subcellular location">
    <subcellularLocation>
        <location evidence="1">Secreted</location>
    </subcellularLocation>
</comment>
<evidence type="ECO:0000256" key="5">
    <source>
        <dbReference type="ARBA" id="ARBA00023157"/>
    </source>
</evidence>
<sequence>MIEHAYKLFNLTNEFSFDSLKEKIKRIDVRVDDLGSQISKVSLGHSGPFFAGASRPGPFDNVESAADEWSSWSKCSVTCGNGIMTRHKKSDVQKKVCNLGSCSCWGEWSAWSPCTKSCGTGITQRTRAILEGMSENDCDGKPEEVAVCGTHNCFGDRVMLLGGRGSFMQHMTIFDASDNSISTDLSALQRSSLRLPKLAMHCTAALDNAVFVIGGYYTRYDVRKVSGSDCHISDPLSVRSEIELMQHQCVEHDGEIWICSAYHKPQRCDSFDGERFTRRTDLDHNHLKGSMVSVPERGLVMIGGAEGSRRTSSSVEILQDGRWRAGPTFPNGGITDSTASVVGGDILVFGGTMESRASDRVYRLAAGSSYWQLMANRLKMPRKQHLSIGIGGSVYLFFGYRETYPIEKWDVIRDESTALSGESSEMWKNRLFASISLLPGDVCLNLN</sequence>
<dbReference type="InterPro" id="IPR015915">
    <property type="entry name" value="Kelch-typ_b-propeller"/>
</dbReference>
<dbReference type="EMBL" id="OU015569">
    <property type="protein sequence ID" value="CAG5095841.1"/>
    <property type="molecule type" value="Genomic_DNA"/>
</dbReference>
<evidence type="ECO:0000256" key="3">
    <source>
        <dbReference type="ARBA" id="ARBA00022729"/>
    </source>
</evidence>
<dbReference type="PANTHER" id="PTHR22906">
    <property type="entry name" value="PROPERDIN"/>
    <property type="match status" value="1"/>
</dbReference>
<keyword evidence="4" id="KW-0677">Repeat</keyword>
<evidence type="ECO:0000256" key="4">
    <source>
        <dbReference type="ARBA" id="ARBA00022737"/>
    </source>
</evidence>
<dbReference type="InterPro" id="IPR052065">
    <property type="entry name" value="Compl_asym_regulator"/>
</dbReference>
<keyword evidence="7" id="KW-1185">Reference proteome</keyword>
<protein>
    <submittedName>
        <fullName evidence="6">Oidioi.mRNA.OKI2018_I69.XSR.g14363.t1.cds</fullName>
    </submittedName>
</protein>
<dbReference type="PROSITE" id="PS50092">
    <property type="entry name" value="TSP1"/>
    <property type="match status" value="2"/>
</dbReference>
<dbReference type="Gene3D" id="2.20.100.10">
    <property type="entry name" value="Thrombospondin type-1 (TSP1) repeat"/>
    <property type="match status" value="2"/>
</dbReference>
<evidence type="ECO:0000313" key="6">
    <source>
        <dbReference type="EMBL" id="CAG5095841.1"/>
    </source>
</evidence>
<dbReference type="SMART" id="SM00209">
    <property type="entry name" value="TSP1"/>
    <property type="match status" value="2"/>
</dbReference>
<dbReference type="SUPFAM" id="SSF117281">
    <property type="entry name" value="Kelch motif"/>
    <property type="match status" value="2"/>
</dbReference>
<keyword evidence="3" id="KW-0732">Signal</keyword>
<organism evidence="6 7">
    <name type="scientific">Oikopleura dioica</name>
    <name type="common">Tunicate</name>
    <dbReference type="NCBI Taxonomy" id="34765"/>
    <lineage>
        <taxon>Eukaryota</taxon>
        <taxon>Metazoa</taxon>
        <taxon>Chordata</taxon>
        <taxon>Tunicata</taxon>
        <taxon>Appendicularia</taxon>
        <taxon>Copelata</taxon>
        <taxon>Oikopleuridae</taxon>
        <taxon>Oikopleura</taxon>
    </lineage>
</organism>
<dbReference type="SUPFAM" id="SSF82895">
    <property type="entry name" value="TSP-1 type 1 repeat"/>
    <property type="match status" value="2"/>
</dbReference>
<dbReference type="Gene3D" id="2.120.10.80">
    <property type="entry name" value="Kelch-type beta propeller"/>
    <property type="match status" value="1"/>
</dbReference>
<reference evidence="6 7" key="1">
    <citation type="submission" date="2021-04" db="EMBL/GenBank/DDBJ databases">
        <authorList>
            <person name="Bliznina A."/>
        </authorList>
    </citation>
    <scope>NUCLEOTIDE SEQUENCE [LARGE SCALE GENOMIC DNA]</scope>
</reference>
<evidence type="ECO:0000313" key="7">
    <source>
        <dbReference type="Proteomes" id="UP001158576"/>
    </source>
</evidence>
<evidence type="ECO:0000256" key="1">
    <source>
        <dbReference type="ARBA" id="ARBA00004613"/>
    </source>
</evidence>
<name>A0ABN7S9K4_OIKDI</name>
<dbReference type="Pfam" id="PF00090">
    <property type="entry name" value="TSP_1"/>
    <property type="match status" value="2"/>
</dbReference>